<gene>
    <name evidence="3" type="ORF">E3N88_23710</name>
</gene>
<dbReference type="PANTHER" id="PTHR32410">
    <property type="entry name" value="CYSTEINE/HISTIDINE-RICH C1 DOMAIN FAMILY PROTEIN"/>
    <property type="match status" value="1"/>
</dbReference>
<dbReference type="Proteomes" id="UP000326396">
    <property type="component" value="Linkage Group LG2"/>
</dbReference>
<reference evidence="3 4" key="1">
    <citation type="submission" date="2019-05" db="EMBL/GenBank/DDBJ databases">
        <title>Mikania micrantha, genome provides insights into the molecular mechanism of rapid growth.</title>
        <authorList>
            <person name="Liu B."/>
        </authorList>
    </citation>
    <scope>NUCLEOTIDE SEQUENCE [LARGE SCALE GENOMIC DNA]</scope>
    <source>
        <strain evidence="3">NLD-2019</strain>
        <tissue evidence="3">Leaf</tissue>
    </source>
</reference>
<dbReference type="EMBL" id="SZYD01000012">
    <property type="protein sequence ID" value="KAD4586109.1"/>
    <property type="molecule type" value="Genomic_DNA"/>
</dbReference>
<dbReference type="Pfam" id="PF03107">
    <property type="entry name" value="C1_2"/>
    <property type="match status" value="3"/>
</dbReference>
<protein>
    <recommendedName>
        <fullName evidence="2">DC1 domain-containing protein</fullName>
    </recommendedName>
</protein>
<name>A0A5N6NF40_9ASTR</name>
<dbReference type="AlphaFoldDB" id="A0A5N6NF40"/>
<feature type="domain" description="DC1" evidence="2">
    <location>
        <begin position="531"/>
        <end position="579"/>
    </location>
</feature>
<dbReference type="SUPFAM" id="SSF57889">
    <property type="entry name" value="Cysteine-rich domain"/>
    <property type="match status" value="5"/>
</dbReference>
<dbReference type="PANTHER" id="PTHR32410:SF161">
    <property type="entry name" value="DC1, ZINC FINGER, RING_FYVE_PHD-TYPE-RELATED"/>
    <property type="match status" value="1"/>
</dbReference>
<dbReference type="InterPro" id="IPR046349">
    <property type="entry name" value="C1-like_sf"/>
</dbReference>
<organism evidence="3 4">
    <name type="scientific">Mikania micrantha</name>
    <name type="common">bitter vine</name>
    <dbReference type="NCBI Taxonomy" id="192012"/>
    <lineage>
        <taxon>Eukaryota</taxon>
        <taxon>Viridiplantae</taxon>
        <taxon>Streptophyta</taxon>
        <taxon>Embryophyta</taxon>
        <taxon>Tracheophyta</taxon>
        <taxon>Spermatophyta</taxon>
        <taxon>Magnoliopsida</taxon>
        <taxon>eudicotyledons</taxon>
        <taxon>Gunneridae</taxon>
        <taxon>Pentapetalae</taxon>
        <taxon>asterids</taxon>
        <taxon>campanulids</taxon>
        <taxon>Asterales</taxon>
        <taxon>Asteraceae</taxon>
        <taxon>Asteroideae</taxon>
        <taxon>Heliantheae alliance</taxon>
        <taxon>Eupatorieae</taxon>
        <taxon>Mikania</taxon>
    </lineage>
</organism>
<sequence length="717" mass="83534">MYIMYNKVKEKNTNTDAKEKSTKMVVKELNLEELQHEHPLILIDLQVMHRDYEEDDDDYDDNELIETQNFNCMCNRCGKRIDWYHRYYYKCSMSSCSYSIHKFCEELPKTLKFQGHPSHTLILAKTTNDQTCHSCFGYHQDGICYHCSKCNYEIDLLCAIFVEQNTIHHPGHLHPLLSLSVEPGLNKCFACGEKHEGCFYHCVTCFNFSINFDCLSLPVKLLLQTKHFSHVHFLTLSYSILDQLYDFECRICGMEFEDDHFIYKCSKCMYYVHPKCATQRIEPFMSILSQGLGQTEKNYKDADHPNLLQFPLDDGSHILSYQIKGDTPAHIDHIHRIPLSMESILSQDTEMITSSSSFVSLHDPMKRIKLLCTACSRPITKTPFFKCGRSDECEFVLHDWCSRLPEELTNYVAHPQHTLKLYKPKNSRIAFVCDICNLPSNRFSYRCKPCKYYIDVNCAFIPEEITHGAHSNHLLTRIDASSSRRLSEIECHACCVPIDKDEIYFRCSACDFHLDCKCALILPKTIRHKLDKHSLTLSYSPIEDHKSRYFCEVCEEELDPGKWFYHCVVCAQSIHSACAPLILQSEQDVNSLDVEGVYKLINIKFGVVAETDIHYHPVLFAPGTSNDSFCQACGDRLQSSLIWKCLHCKFARHWLDCEREARSFLERWPYLKVSFFGSSSESKPMKKDQRERNLKFYPSEMMRPVTRHWKVAEDVQE</sequence>
<evidence type="ECO:0000259" key="2">
    <source>
        <dbReference type="Pfam" id="PF03107"/>
    </source>
</evidence>
<dbReference type="OrthoDB" id="1884766at2759"/>
<evidence type="ECO:0000256" key="1">
    <source>
        <dbReference type="ARBA" id="ARBA00022737"/>
    </source>
</evidence>
<keyword evidence="1" id="KW-0677">Repeat</keyword>
<dbReference type="InterPro" id="IPR053192">
    <property type="entry name" value="Vacuole_Formation_Reg"/>
</dbReference>
<feature type="domain" description="DC1" evidence="2">
    <location>
        <begin position="414"/>
        <end position="459"/>
    </location>
</feature>
<feature type="domain" description="DC1" evidence="2">
    <location>
        <begin position="228"/>
        <end position="277"/>
    </location>
</feature>
<proteinExistence type="predicted"/>
<keyword evidence="4" id="KW-1185">Reference proteome</keyword>
<comment type="caution">
    <text evidence="3">The sequence shown here is derived from an EMBL/GenBank/DDBJ whole genome shotgun (WGS) entry which is preliminary data.</text>
</comment>
<evidence type="ECO:0000313" key="4">
    <source>
        <dbReference type="Proteomes" id="UP000326396"/>
    </source>
</evidence>
<dbReference type="InterPro" id="IPR004146">
    <property type="entry name" value="DC1"/>
</dbReference>
<accession>A0A5N6NF40</accession>
<evidence type="ECO:0000313" key="3">
    <source>
        <dbReference type="EMBL" id="KAD4586109.1"/>
    </source>
</evidence>